<name>A0ABC9PYD4_STAA5</name>
<evidence type="ECO:0000256" key="6">
    <source>
        <dbReference type="ARBA" id="ARBA00023136"/>
    </source>
</evidence>
<keyword evidence="5 8" id="KW-1133">Transmembrane helix</keyword>
<evidence type="ECO:0000256" key="2">
    <source>
        <dbReference type="ARBA" id="ARBA00006544"/>
    </source>
</evidence>
<evidence type="ECO:0000313" key="9">
    <source>
        <dbReference type="EMBL" id="EIA13558.1"/>
    </source>
</evidence>
<comment type="subcellular location">
    <subcellularLocation>
        <location evidence="1">Cell membrane</location>
        <topology evidence="1">Multi-pass membrane protein</topology>
    </subcellularLocation>
</comment>
<dbReference type="PANTHER" id="PTHR30509">
    <property type="entry name" value="P-HYDROXYBENZOIC ACID EFFLUX PUMP SUBUNIT-RELATED"/>
    <property type="match status" value="1"/>
</dbReference>
<keyword evidence="6 8" id="KW-0472">Membrane</keyword>
<keyword evidence="7" id="KW-0175">Coiled coil</keyword>
<evidence type="ECO:0000256" key="5">
    <source>
        <dbReference type="ARBA" id="ARBA00022989"/>
    </source>
</evidence>
<dbReference type="AlphaFoldDB" id="A0ABC9PYD4"/>
<gene>
    <name evidence="9" type="ORF">ST398NM02_1958</name>
</gene>
<feature type="transmembrane region" description="Helical" evidence="8">
    <location>
        <begin position="151"/>
        <end position="173"/>
    </location>
</feature>
<evidence type="ECO:0000313" key="10">
    <source>
        <dbReference type="Proteomes" id="UP000003093"/>
    </source>
</evidence>
<evidence type="ECO:0000256" key="4">
    <source>
        <dbReference type="ARBA" id="ARBA00022692"/>
    </source>
</evidence>
<reference evidence="9 10" key="1">
    <citation type="journal article" date="2012" name="MBio">
        <title>Identification of a highly transmissible animal-independent Staphylococcus aureus ST398 clone with distinct genomic and cell adhesion properties.</title>
        <authorList>
            <person name="Uhlemann A.C."/>
            <person name="Porcella S.F."/>
            <person name="Trivedi S."/>
            <person name="Sullivan S.B."/>
            <person name="Hafer C."/>
            <person name="Kennedy A.D."/>
            <person name="Barbian K.D."/>
            <person name="McCarthy A.J."/>
            <person name="Street C."/>
            <person name="Hirschberg D.L."/>
            <person name="Lipkin W.I."/>
            <person name="Lindsay J.A."/>
            <person name="DeLeo F.R."/>
            <person name="Lowy F.D."/>
        </authorList>
    </citation>
    <scope>NUCLEOTIDE SEQUENCE [LARGE SCALE GENOMIC DNA]</scope>
    <source>
        <strain evidence="9 10">DR10</strain>
    </source>
</reference>
<dbReference type="EMBL" id="AIDT01000014">
    <property type="protein sequence ID" value="EIA13558.1"/>
    <property type="molecule type" value="Genomic_DNA"/>
</dbReference>
<dbReference type="InterPro" id="IPR010343">
    <property type="entry name" value="ArAE_1"/>
</dbReference>
<feature type="coiled-coil region" evidence="7">
    <location>
        <begin position="206"/>
        <end position="233"/>
    </location>
</feature>
<evidence type="ECO:0000256" key="8">
    <source>
        <dbReference type="SAM" id="Phobius"/>
    </source>
</evidence>
<feature type="transmembrane region" description="Helical" evidence="8">
    <location>
        <begin position="108"/>
        <end position="139"/>
    </location>
</feature>
<organism evidence="9 10">
    <name type="scientific">Staphylococcus aureus subsp. aureus DR10</name>
    <dbReference type="NCBI Taxonomy" id="1155079"/>
    <lineage>
        <taxon>Bacteria</taxon>
        <taxon>Bacillati</taxon>
        <taxon>Bacillota</taxon>
        <taxon>Bacilli</taxon>
        <taxon>Bacillales</taxon>
        <taxon>Staphylococcaceae</taxon>
        <taxon>Staphylococcus</taxon>
    </lineage>
</organism>
<comment type="caution">
    <text evidence="9">The sequence shown here is derived from an EMBL/GenBank/DDBJ whole genome shotgun (WGS) entry which is preliminary data.</text>
</comment>
<dbReference type="Pfam" id="PF06081">
    <property type="entry name" value="ArAE_1"/>
    <property type="match status" value="1"/>
</dbReference>
<keyword evidence="3" id="KW-1003">Cell membrane</keyword>
<dbReference type="GO" id="GO:0005886">
    <property type="term" value="C:plasma membrane"/>
    <property type="evidence" value="ECO:0007669"/>
    <property type="project" value="UniProtKB-SubCell"/>
</dbReference>
<feature type="transmembrane region" description="Helical" evidence="8">
    <location>
        <begin position="85"/>
        <end position="102"/>
    </location>
</feature>
<dbReference type="PANTHER" id="PTHR30509:SF27">
    <property type="entry name" value="UPF0421 PROTEIN YGAE"/>
    <property type="match status" value="1"/>
</dbReference>
<keyword evidence="4 8" id="KW-0812">Transmembrane</keyword>
<evidence type="ECO:0000256" key="1">
    <source>
        <dbReference type="ARBA" id="ARBA00004651"/>
    </source>
</evidence>
<evidence type="ECO:0000256" key="7">
    <source>
        <dbReference type="SAM" id="Coils"/>
    </source>
</evidence>
<comment type="similarity">
    <text evidence="2">Belongs to the UPF0421 family.</text>
</comment>
<dbReference type="Proteomes" id="UP000003093">
    <property type="component" value="Unassembled WGS sequence"/>
</dbReference>
<accession>A0ABC9PYD4</accession>
<protein>
    <submittedName>
        <fullName evidence="9">Integral membrane protein</fullName>
    </submittedName>
</protein>
<feature type="transmembrane region" description="Helical" evidence="8">
    <location>
        <begin position="27"/>
        <end position="52"/>
    </location>
</feature>
<sequence>MNFVTSKCITVMNTNIRYSINLKGASLFLRLGARIFKTGIAIILAMSIASLLPDDVGLKALAGVSAVVAMQPSIYRSFKTVSDQALGNIIGAILSVTMVTIFSDNFIIMGVTVVVLIAILFKFNLAHVATLASVTALIIMGQHTGSFYITAFYRFVLVMIGVISSSLVNFVFLPPKFETKIYYNSLNISSDIFMWFKLVLNDTTEFNNIKQDSHNLKQRVEKLEKIYDYYSEERPITKKHIHQQNRKKILFREVVQTTRQAYEVLNKLSRYQNDLYLLNNNFLLQIKLDLDSLTAFHEQILASLSKKARYNVTHVDYELDNPQKKDLLSTFQHELINHPYQTEYSFANVMQIVAAIEEYRHHLEHLDRIRISFFTYHRSDADIEIVEEDFDL</sequence>
<proteinExistence type="inferred from homology"/>
<evidence type="ECO:0000256" key="3">
    <source>
        <dbReference type="ARBA" id="ARBA00022475"/>
    </source>
</evidence>